<comment type="caution">
    <text evidence="2">The sequence shown here is derived from an EMBL/GenBank/DDBJ whole genome shotgun (WGS) entry which is preliminary data.</text>
</comment>
<name>A0AAD8KDJ2_TARER</name>
<keyword evidence="1" id="KW-0812">Transmembrane</keyword>
<reference evidence="2" key="1">
    <citation type="journal article" date="2023" name="bioRxiv">
        <title>Improved chromosome-level genome assembly for marigold (Tagetes erecta).</title>
        <authorList>
            <person name="Jiang F."/>
            <person name="Yuan L."/>
            <person name="Wang S."/>
            <person name="Wang H."/>
            <person name="Xu D."/>
            <person name="Wang A."/>
            <person name="Fan W."/>
        </authorList>
    </citation>
    <scope>NUCLEOTIDE SEQUENCE</scope>
    <source>
        <strain evidence="2">WSJ</strain>
        <tissue evidence="2">Leaf</tissue>
    </source>
</reference>
<organism evidence="2 3">
    <name type="scientific">Tagetes erecta</name>
    <name type="common">African marigold</name>
    <dbReference type="NCBI Taxonomy" id="13708"/>
    <lineage>
        <taxon>Eukaryota</taxon>
        <taxon>Viridiplantae</taxon>
        <taxon>Streptophyta</taxon>
        <taxon>Embryophyta</taxon>
        <taxon>Tracheophyta</taxon>
        <taxon>Spermatophyta</taxon>
        <taxon>Magnoliopsida</taxon>
        <taxon>eudicotyledons</taxon>
        <taxon>Gunneridae</taxon>
        <taxon>Pentapetalae</taxon>
        <taxon>asterids</taxon>
        <taxon>campanulids</taxon>
        <taxon>Asterales</taxon>
        <taxon>Asteraceae</taxon>
        <taxon>Asteroideae</taxon>
        <taxon>Heliantheae alliance</taxon>
        <taxon>Tageteae</taxon>
        <taxon>Tagetes</taxon>
    </lineage>
</organism>
<sequence length="83" mass="9794">MLYKLLKPAESRILKHIGMLEIYMVWFFQFVALDDSLKLGINLLALLLFAYVKHLCHLNIFWKKIIDLKTNHQTKTSKTTWSG</sequence>
<dbReference type="Proteomes" id="UP001229421">
    <property type="component" value="Unassembled WGS sequence"/>
</dbReference>
<dbReference type="EMBL" id="JAUHHV010000006">
    <property type="protein sequence ID" value="KAK1420982.1"/>
    <property type="molecule type" value="Genomic_DNA"/>
</dbReference>
<gene>
    <name evidence="2" type="ORF">QVD17_22996</name>
</gene>
<evidence type="ECO:0000313" key="2">
    <source>
        <dbReference type="EMBL" id="KAK1420982.1"/>
    </source>
</evidence>
<feature type="transmembrane region" description="Helical" evidence="1">
    <location>
        <begin position="12"/>
        <end position="33"/>
    </location>
</feature>
<dbReference type="AlphaFoldDB" id="A0AAD8KDJ2"/>
<keyword evidence="1" id="KW-1133">Transmembrane helix</keyword>
<feature type="transmembrane region" description="Helical" evidence="1">
    <location>
        <begin position="39"/>
        <end position="62"/>
    </location>
</feature>
<evidence type="ECO:0000313" key="3">
    <source>
        <dbReference type="Proteomes" id="UP001229421"/>
    </source>
</evidence>
<accession>A0AAD8KDJ2</accession>
<proteinExistence type="predicted"/>
<keyword evidence="1" id="KW-0472">Membrane</keyword>
<keyword evidence="3" id="KW-1185">Reference proteome</keyword>
<protein>
    <submittedName>
        <fullName evidence="2">Uncharacterized protein</fullName>
    </submittedName>
</protein>
<evidence type="ECO:0000256" key="1">
    <source>
        <dbReference type="SAM" id="Phobius"/>
    </source>
</evidence>